<accession>A0A5B8MIK9</accession>
<sequence>MARAVKCSAARGLERVTLGGKRGRRKLDLAIPSGDRLSANFIYREVFEKESYHEVNLSVGFRVLDVGANVGIFALWAAERVGESGSVVCFEPSPAAFDALESNCEDVEQVEVRRIAIGSKTGTASMTSYTKGSGWSSLMPSEESVVNDVGWHAAARGISLPLGAERVLNLLLPKPLKRFIGRSVARFLLRGTTTSVVQVDTLSNQLQPGWDKIDLLKIDVERSEWDVIQGIGDGDWRRIDQVLAEVHDGLGAEADGLVAKFVGVLEQKGFEVDVSQTQELVGSNLYQVLGKR</sequence>
<dbReference type="CDD" id="cd02440">
    <property type="entry name" value="AdoMet_MTases"/>
    <property type="match status" value="1"/>
</dbReference>
<keyword evidence="3" id="KW-1185">Reference proteome</keyword>
<proteinExistence type="predicted"/>
<name>A0A5B8MIK9_9CHLO</name>
<organism evidence="2 3">
    <name type="scientific">Chloropicon primus</name>
    <dbReference type="NCBI Taxonomy" id="1764295"/>
    <lineage>
        <taxon>Eukaryota</taxon>
        <taxon>Viridiplantae</taxon>
        <taxon>Chlorophyta</taxon>
        <taxon>Chloropicophyceae</taxon>
        <taxon>Chloropicales</taxon>
        <taxon>Chloropicaceae</taxon>
        <taxon>Chloropicon</taxon>
    </lineage>
</organism>
<dbReference type="NCBIfam" id="TIGR01444">
    <property type="entry name" value="fkbM_fam"/>
    <property type="match status" value="1"/>
</dbReference>
<dbReference type="Gene3D" id="3.40.50.150">
    <property type="entry name" value="Vaccinia Virus protein VP39"/>
    <property type="match status" value="1"/>
</dbReference>
<dbReference type="InterPro" id="IPR006342">
    <property type="entry name" value="FkbM_mtfrase"/>
</dbReference>
<keyword evidence="2" id="KW-0489">Methyltransferase</keyword>
<dbReference type="GO" id="GO:0008168">
    <property type="term" value="F:methyltransferase activity"/>
    <property type="evidence" value="ECO:0007669"/>
    <property type="project" value="UniProtKB-KW"/>
</dbReference>
<evidence type="ECO:0000313" key="2">
    <source>
        <dbReference type="EMBL" id="QDZ19904.1"/>
    </source>
</evidence>
<dbReference type="EMBL" id="CP031036">
    <property type="protein sequence ID" value="QDZ19904.1"/>
    <property type="molecule type" value="Genomic_DNA"/>
</dbReference>
<dbReference type="Proteomes" id="UP000316726">
    <property type="component" value="Chromosome 3"/>
</dbReference>
<evidence type="ECO:0000259" key="1">
    <source>
        <dbReference type="Pfam" id="PF05050"/>
    </source>
</evidence>
<feature type="domain" description="Methyltransferase FkbM" evidence="1">
    <location>
        <begin position="65"/>
        <end position="270"/>
    </location>
</feature>
<dbReference type="SUPFAM" id="SSF53335">
    <property type="entry name" value="S-adenosyl-L-methionine-dependent methyltransferases"/>
    <property type="match status" value="1"/>
</dbReference>
<dbReference type="InterPro" id="IPR029063">
    <property type="entry name" value="SAM-dependent_MTases_sf"/>
</dbReference>
<protein>
    <submittedName>
        <fullName evidence="2">Methyltransferase FkbM</fullName>
    </submittedName>
</protein>
<dbReference type="Pfam" id="PF05050">
    <property type="entry name" value="Methyltransf_21"/>
    <property type="match status" value="1"/>
</dbReference>
<dbReference type="InterPro" id="IPR052514">
    <property type="entry name" value="SAM-dependent_MTase"/>
</dbReference>
<reference evidence="2 3" key="1">
    <citation type="submission" date="2018-07" db="EMBL/GenBank/DDBJ databases">
        <title>The complete nuclear genome of the prasinophyte Chloropicon primus (CCMP1205).</title>
        <authorList>
            <person name="Pombert J.-F."/>
            <person name="Otis C."/>
            <person name="Turmel M."/>
            <person name="Lemieux C."/>
        </authorList>
    </citation>
    <scope>NUCLEOTIDE SEQUENCE [LARGE SCALE GENOMIC DNA]</scope>
    <source>
        <strain evidence="2 3">CCMP1205</strain>
    </source>
</reference>
<dbReference type="AlphaFoldDB" id="A0A5B8MIK9"/>
<dbReference type="PANTHER" id="PTHR34203">
    <property type="entry name" value="METHYLTRANSFERASE, FKBM FAMILY PROTEIN"/>
    <property type="match status" value="1"/>
</dbReference>
<dbReference type="OrthoDB" id="5835829at2759"/>
<keyword evidence="2" id="KW-0808">Transferase</keyword>
<dbReference type="PANTHER" id="PTHR34203:SF13">
    <property type="entry name" value="EXPRESSED PROTEIN"/>
    <property type="match status" value="1"/>
</dbReference>
<dbReference type="GO" id="GO:0032259">
    <property type="term" value="P:methylation"/>
    <property type="evidence" value="ECO:0007669"/>
    <property type="project" value="UniProtKB-KW"/>
</dbReference>
<gene>
    <name evidence="2" type="ORF">A3770_03p24220</name>
</gene>
<evidence type="ECO:0000313" key="3">
    <source>
        <dbReference type="Proteomes" id="UP000316726"/>
    </source>
</evidence>